<evidence type="ECO:0000313" key="2">
    <source>
        <dbReference type="EMBL" id="RXM30120.1"/>
    </source>
</evidence>
<dbReference type="Proteomes" id="UP000289886">
    <property type="component" value="Unassembled WGS sequence"/>
</dbReference>
<feature type="compositionally biased region" description="Polar residues" evidence="1">
    <location>
        <begin position="58"/>
        <end position="83"/>
    </location>
</feature>
<feature type="compositionally biased region" description="Basic and acidic residues" evidence="1">
    <location>
        <begin position="140"/>
        <end position="151"/>
    </location>
</feature>
<accession>A0A444U4Q5</accession>
<name>A0A444U4Q5_ACIRT</name>
<keyword evidence="3" id="KW-1185">Reference proteome</keyword>
<reference evidence="2 3" key="1">
    <citation type="submission" date="2019-01" db="EMBL/GenBank/DDBJ databases">
        <title>Draft Genome and Complete Hox-Cluster Characterization of the Sterlet Sturgeon (Acipenser ruthenus).</title>
        <authorList>
            <person name="Wei Q."/>
        </authorList>
    </citation>
    <scope>NUCLEOTIDE SEQUENCE [LARGE SCALE GENOMIC DNA]</scope>
    <source>
        <strain evidence="2">WHYD16114868_AA</strain>
        <tissue evidence="2">Blood</tissue>
    </source>
</reference>
<feature type="compositionally biased region" description="Basic and acidic residues" evidence="1">
    <location>
        <begin position="85"/>
        <end position="100"/>
    </location>
</feature>
<feature type="compositionally biased region" description="Polar residues" evidence="1">
    <location>
        <begin position="152"/>
        <end position="167"/>
    </location>
</feature>
<feature type="region of interest" description="Disordered" evidence="1">
    <location>
        <begin position="58"/>
        <end position="167"/>
    </location>
</feature>
<sequence length="167" mass="18208">MQKTPDKSPVLEAIARAASWEKAGSPSRGISRSHTHIPMPSVVVKKLCPNSLSFSSFMLGSDNSTKKSVSRNSTAPRVKSSSLACDERKGSQDGDAKPHQALDFLSPDSSPSGSPPSTPRKTQSRLHSPEFQETLQNYKKQRELKRQRLEQSQHTCSSPVMTSNASS</sequence>
<evidence type="ECO:0000313" key="3">
    <source>
        <dbReference type="Proteomes" id="UP000289886"/>
    </source>
</evidence>
<evidence type="ECO:0000256" key="1">
    <source>
        <dbReference type="SAM" id="MobiDB-lite"/>
    </source>
</evidence>
<gene>
    <name evidence="2" type="ORF">EOD39_8155</name>
</gene>
<feature type="region of interest" description="Disordered" evidence="1">
    <location>
        <begin position="17"/>
        <end position="39"/>
    </location>
</feature>
<dbReference type="EMBL" id="SCEB01215327">
    <property type="protein sequence ID" value="RXM30120.1"/>
    <property type="molecule type" value="Genomic_DNA"/>
</dbReference>
<organism evidence="2 3">
    <name type="scientific">Acipenser ruthenus</name>
    <name type="common">Sterlet sturgeon</name>
    <dbReference type="NCBI Taxonomy" id="7906"/>
    <lineage>
        <taxon>Eukaryota</taxon>
        <taxon>Metazoa</taxon>
        <taxon>Chordata</taxon>
        <taxon>Craniata</taxon>
        <taxon>Vertebrata</taxon>
        <taxon>Euteleostomi</taxon>
        <taxon>Actinopterygii</taxon>
        <taxon>Chondrostei</taxon>
        <taxon>Acipenseriformes</taxon>
        <taxon>Acipenseridae</taxon>
        <taxon>Acipenser</taxon>
    </lineage>
</organism>
<dbReference type="AlphaFoldDB" id="A0A444U4Q5"/>
<protein>
    <submittedName>
        <fullName evidence="2">Uncharacterized protein</fullName>
    </submittedName>
</protein>
<proteinExistence type="predicted"/>
<comment type="caution">
    <text evidence="2">The sequence shown here is derived from an EMBL/GenBank/DDBJ whole genome shotgun (WGS) entry which is preliminary data.</text>
</comment>